<organism evidence="1 2">
    <name type="scientific">Quercus suber</name>
    <name type="common">Cork oak</name>
    <dbReference type="NCBI Taxonomy" id="58331"/>
    <lineage>
        <taxon>Eukaryota</taxon>
        <taxon>Viridiplantae</taxon>
        <taxon>Streptophyta</taxon>
        <taxon>Embryophyta</taxon>
        <taxon>Tracheophyta</taxon>
        <taxon>Spermatophyta</taxon>
        <taxon>Magnoliopsida</taxon>
        <taxon>eudicotyledons</taxon>
        <taxon>Gunneridae</taxon>
        <taxon>Pentapetalae</taxon>
        <taxon>rosids</taxon>
        <taxon>fabids</taxon>
        <taxon>Fagales</taxon>
        <taxon>Fagaceae</taxon>
        <taxon>Quercus</taxon>
    </lineage>
</organism>
<evidence type="ECO:0000313" key="2">
    <source>
        <dbReference type="Proteomes" id="UP000237347"/>
    </source>
</evidence>
<evidence type="ECO:0000313" key="1">
    <source>
        <dbReference type="EMBL" id="KAK7846606.1"/>
    </source>
</evidence>
<name>A0AAW0L8A6_QUESU</name>
<dbReference type="AlphaFoldDB" id="A0AAW0L8A6"/>
<accession>A0AAW0L8A6</accession>
<comment type="caution">
    <text evidence="1">The sequence shown here is derived from an EMBL/GenBank/DDBJ whole genome shotgun (WGS) entry which is preliminary data.</text>
</comment>
<gene>
    <name evidence="1" type="ORF">CFP56_007646</name>
</gene>
<dbReference type="Proteomes" id="UP000237347">
    <property type="component" value="Unassembled WGS sequence"/>
</dbReference>
<sequence length="48" mass="5320">MGPSFGLWKLRGRLLIVEVSAYLDLLQLLSVNTNKIGRGELSLSFWAG</sequence>
<proteinExistence type="predicted"/>
<reference evidence="1 2" key="1">
    <citation type="journal article" date="2018" name="Sci. Data">
        <title>The draft genome sequence of cork oak.</title>
        <authorList>
            <person name="Ramos A.M."/>
            <person name="Usie A."/>
            <person name="Barbosa P."/>
            <person name="Barros P.M."/>
            <person name="Capote T."/>
            <person name="Chaves I."/>
            <person name="Simoes F."/>
            <person name="Abreu I."/>
            <person name="Carrasquinho I."/>
            <person name="Faro C."/>
            <person name="Guimaraes J.B."/>
            <person name="Mendonca D."/>
            <person name="Nobrega F."/>
            <person name="Rodrigues L."/>
            <person name="Saibo N.J.M."/>
            <person name="Varela M.C."/>
            <person name="Egas C."/>
            <person name="Matos J."/>
            <person name="Miguel C.M."/>
            <person name="Oliveira M.M."/>
            <person name="Ricardo C.P."/>
            <person name="Goncalves S."/>
        </authorList>
    </citation>
    <scope>NUCLEOTIDE SEQUENCE [LARGE SCALE GENOMIC DNA]</scope>
    <source>
        <strain evidence="2">cv. HL8</strain>
    </source>
</reference>
<protein>
    <submittedName>
        <fullName evidence="1">Uncharacterized protein</fullName>
    </submittedName>
</protein>
<dbReference type="EMBL" id="PKMF04000153">
    <property type="protein sequence ID" value="KAK7846606.1"/>
    <property type="molecule type" value="Genomic_DNA"/>
</dbReference>
<keyword evidence="2" id="KW-1185">Reference proteome</keyword>